<proteinExistence type="predicted"/>
<dbReference type="SUPFAM" id="SSF50494">
    <property type="entry name" value="Trypsin-like serine proteases"/>
    <property type="match status" value="1"/>
</dbReference>
<feature type="region of interest" description="Disordered" evidence="1">
    <location>
        <begin position="1"/>
        <end position="24"/>
    </location>
</feature>
<sequence length="263" mass="28886">FGGVPEVAAVHPHDRWQRKKPHSSVEEKMGSMLLLITAGLLALGRGYPADKDDTESRIGRPSTEEPPKISESNLDALLESIYGNSGNTDIKKQNSATTQQSTTNVQRCTCVKEYLCKSTPYVNSVVEESKCNSPLEKCCEVQDILTEDNLSVTTSQPVENKNKCGTRTFGIGFGLEGNDEASSYGEFPWMAAVLQPHTLAAEGSFQSMYVCGGSLIHPRVVLTGAHLLQGKDNLVVRMGEWDTQNKNKLYPTQDVKVREVIIH</sequence>
<name>A0A1B6HQM7_9HEMI</name>
<dbReference type="EMBL" id="GECU01030743">
    <property type="protein sequence ID" value="JAS76963.1"/>
    <property type="molecule type" value="Transcribed_RNA"/>
</dbReference>
<dbReference type="Pfam" id="PF00089">
    <property type="entry name" value="Trypsin"/>
    <property type="match status" value="1"/>
</dbReference>
<feature type="compositionally biased region" description="Basic and acidic residues" evidence="1">
    <location>
        <begin position="48"/>
        <end position="68"/>
    </location>
</feature>
<dbReference type="PANTHER" id="PTHR24258">
    <property type="entry name" value="SERINE PROTEASE-RELATED"/>
    <property type="match status" value="1"/>
</dbReference>
<dbReference type="GO" id="GO:0004252">
    <property type="term" value="F:serine-type endopeptidase activity"/>
    <property type="evidence" value="ECO:0007669"/>
    <property type="project" value="InterPro"/>
</dbReference>
<feature type="non-terminal residue" evidence="3">
    <location>
        <position position="263"/>
    </location>
</feature>
<dbReference type="Gene3D" id="2.40.10.10">
    <property type="entry name" value="Trypsin-like serine proteases"/>
    <property type="match status" value="1"/>
</dbReference>
<protein>
    <recommendedName>
        <fullName evidence="2">Peptidase S1 domain-containing protein</fullName>
    </recommendedName>
</protein>
<feature type="non-terminal residue" evidence="3">
    <location>
        <position position="1"/>
    </location>
</feature>
<evidence type="ECO:0000256" key="1">
    <source>
        <dbReference type="SAM" id="MobiDB-lite"/>
    </source>
</evidence>
<dbReference type="AlphaFoldDB" id="A0A1B6HQM7"/>
<organism evidence="3">
    <name type="scientific">Homalodisca liturata</name>
    <dbReference type="NCBI Taxonomy" id="320908"/>
    <lineage>
        <taxon>Eukaryota</taxon>
        <taxon>Metazoa</taxon>
        <taxon>Ecdysozoa</taxon>
        <taxon>Arthropoda</taxon>
        <taxon>Hexapoda</taxon>
        <taxon>Insecta</taxon>
        <taxon>Pterygota</taxon>
        <taxon>Neoptera</taxon>
        <taxon>Paraneoptera</taxon>
        <taxon>Hemiptera</taxon>
        <taxon>Auchenorrhyncha</taxon>
        <taxon>Membracoidea</taxon>
        <taxon>Cicadellidae</taxon>
        <taxon>Cicadellinae</taxon>
        <taxon>Proconiini</taxon>
        <taxon>Homalodisca</taxon>
    </lineage>
</organism>
<reference evidence="3" key="1">
    <citation type="submission" date="2015-11" db="EMBL/GenBank/DDBJ databases">
        <title>De novo transcriptome assembly of four potential Pierce s Disease insect vectors from Arizona vineyards.</title>
        <authorList>
            <person name="Tassone E.E."/>
        </authorList>
    </citation>
    <scope>NUCLEOTIDE SEQUENCE</scope>
</reference>
<dbReference type="PANTHER" id="PTHR24258:SF129">
    <property type="entry name" value="LP15124P-RELATED"/>
    <property type="match status" value="1"/>
</dbReference>
<evidence type="ECO:0000259" key="2">
    <source>
        <dbReference type="Pfam" id="PF00089"/>
    </source>
</evidence>
<dbReference type="InterPro" id="IPR009003">
    <property type="entry name" value="Peptidase_S1_PA"/>
</dbReference>
<feature type="region of interest" description="Disordered" evidence="1">
    <location>
        <begin position="47"/>
        <end position="72"/>
    </location>
</feature>
<feature type="domain" description="Peptidase S1" evidence="2">
    <location>
        <begin position="181"/>
        <end position="263"/>
    </location>
</feature>
<dbReference type="InterPro" id="IPR001254">
    <property type="entry name" value="Trypsin_dom"/>
</dbReference>
<evidence type="ECO:0000313" key="3">
    <source>
        <dbReference type="EMBL" id="JAS76963.1"/>
    </source>
</evidence>
<gene>
    <name evidence="3" type="ORF">g.3781</name>
</gene>
<accession>A0A1B6HQM7</accession>
<dbReference type="GO" id="GO:0006508">
    <property type="term" value="P:proteolysis"/>
    <property type="evidence" value="ECO:0007669"/>
    <property type="project" value="InterPro"/>
</dbReference>
<dbReference type="InterPro" id="IPR043504">
    <property type="entry name" value="Peptidase_S1_PA_chymotrypsin"/>
</dbReference>